<dbReference type="FunFam" id="2.60.40.10:FF:000274">
    <property type="entry name" value="Tenascin C"/>
    <property type="match status" value="1"/>
</dbReference>
<evidence type="ECO:0000256" key="8">
    <source>
        <dbReference type="ARBA" id="ARBA00022889"/>
    </source>
</evidence>
<dbReference type="GO" id="GO:0007155">
    <property type="term" value="P:cell adhesion"/>
    <property type="evidence" value="ECO:0007669"/>
    <property type="project" value="UniProtKB-KW"/>
</dbReference>
<dbReference type="Gene3D" id="2.20.25.10">
    <property type="match status" value="1"/>
</dbReference>
<evidence type="ECO:0000256" key="3">
    <source>
        <dbReference type="ARBA" id="ARBA00022525"/>
    </source>
</evidence>
<dbReference type="InterPro" id="IPR002181">
    <property type="entry name" value="Fibrinogen_a/b/g_C_dom"/>
</dbReference>
<dbReference type="EMBL" id="KB520693">
    <property type="protein sequence ID" value="EMP38097.1"/>
    <property type="molecule type" value="Genomic_DNA"/>
</dbReference>
<feature type="domain" description="Fibronectin type-III" evidence="16">
    <location>
        <begin position="1692"/>
        <end position="1781"/>
    </location>
</feature>
<accession>M7CBL0</accession>
<dbReference type="FunFam" id="2.10.25.10:FF:000001">
    <property type="entry name" value="Tenascin C"/>
    <property type="match status" value="15"/>
</dbReference>
<dbReference type="InterPro" id="IPR003961">
    <property type="entry name" value="FN3_dom"/>
</dbReference>
<dbReference type="GO" id="GO:0030155">
    <property type="term" value="P:regulation of cell adhesion"/>
    <property type="evidence" value="ECO:0007669"/>
    <property type="project" value="TreeGrafter"/>
</dbReference>
<feature type="domain" description="Fibronectin type-III" evidence="16">
    <location>
        <begin position="1872"/>
        <end position="1958"/>
    </location>
</feature>
<comment type="subcellular location">
    <subcellularLocation>
        <location evidence="1">Secreted</location>
        <location evidence="1">Extracellular space</location>
        <location evidence="1">Extracellular matrix</location>
    </subcellularLocation>
</comment>
<dbReference type="Pfam" id="PF25024">
    <property type="entry name" value="EGF_TEN"/>
    <property type="match status" value="1"/>
</dbReference>
<keyword evidence="9" id="KW-0175">Coiled coil</keyword>
<dbReference type="FunFam" id="3.90.215.10:FF:000001">
    <property type="entry name" value="Tenascin isoform 1"/>
    <property type="match status" value="1"/>
</dbReference>
<keyword evidence="4" id="KW-0272">Extracellular matrix</keyword>
<dbReference type="PROSITE" id="PS01186">
    <property type="entry name" value="EGF_2"/>
    <property type="match status" value="5"/>
</dbReference>
<evidence type="ECO:0000256" key="11">
    <source>
        <dbReference type="ARBA" id="ARBA00023180"/>
    </source>
</evidence>
<feature type="domain" description="Fibronectin type-III" evidence="16">
    <location>
        <begin position="929"/>
        <end position="1018"/>
    </location>
</feature>
<dbReference type="CDD" id="cd00054">
    <property type="entry name" value="EGF_CA"/>
    <property type="match status" value="4"/>
</dbReference>
<dbReference type="SMART" id="SM00186">
    <property type="entry name" value="FBG"/>
    <property type="match status" value="1"/>
</dbReference>
<dbReference type="SMART" id="SM00060">
    <property type="entry name" value="FN3"/>
    <property type="match status" value="15"/>
</dbReference>
<keyword evidence="11" id="KW-0325">Glycoprotein</keyword>
<protein>
    <submittedName>
        <fullName evidence="18">Tenascin</fullName>
    </submittedName>
</protein>
<feature type="domain" description="Fibronectin type-III" evidence="16">
    <location>
        <begin position="657"/>
        <end position="747"/>
    </location>
</feature>
<dbReference type="InterPro" id="IPR041161">
    <property type="entry name" value="EGF_Tenascin"/>
</dbReference>
<dbReference type="PROSITE" id="PS50026">
    <property type="entry name" value="EGF_3"/>
    <property type="match status" value="2"/>
</dbReference>
<gene>
    <name evidence="18" type="ORF">UY3_04675</name>
</gene>
<dbReference type="Pfam" id="PF00041">
    <property type="entry name" value="fn3"/>
    <property type="match status" value="15"/>
</dbReference>
<feature type="chain" id="PRO_5004080684" evidence="14">
    <location>
        <begin position="23"/>
        <end position="2271"/>
    </location>
</feature>
<sequence>MGLPVQVLTCAIIALLHHHVNGGLIKRIIRQKRETGLNVTLPEDNQSVVFNHVYNINVPMGSLCSVDLDSANEDTDLKPQVEPSKTYQEHTVNEGNQIVFTHRINIPRRACGCAAAPDIKDLLSRLEELEGLVSSLRDQCSSSSGCCHSGLTAEGQVDTTPYCSGRGNYSTEHCGCICEPGWKGPNCSEPECPNNCNNKGRCVNGKCICDEGFTGEDCSQLTCPNDCSDQGKCINGVCLCFEEYTGEDCSEELCPVACREHGKCVNGRCVCDEGFTGEDCSEPLCPNNCNNRGRCVDKECVCDEGYTGEDCGELICPNDCYDRGRCVNGTCYCEEGFTGEDCGELTCPNNCNNNGRCSNGLCICNEDFVGDDCSERRCPKDCNKRGRCVNGKCVCNEGFAGAACGQVKCPKDCNNQGRCVNGQCVCQEGFMGEDCSELRCPSDCSNRGRCVNGQCECDEGFTGEHCNQLKCPNDCNNRGRCVNGQCVCEEGFVGEDCGELRCPNDCNNRGRCVNGQCVCEEGFVGEDCGELRCPNDCNDHGPCINGQCVCDEGYMGEDCAELRCPNDCNNRGLCVNGLCQCDSGFTEIDCSQQRCPSDCNNQGLCVNGLCQCNEGFQGVDCGERSCPNNCNDMGRCVDGQCICDDGYEGDDCSNVSSPSDLTVTDVTDQTVNLEWKNENLVNEYLITYVPTSVGGLELQFRVPGNKTSATIRELEPGVEYFIRVFAILKNKKSIPISARVATYLPAPEGLTFKSIRETSVQVEWDPLNISFDGWELVFRNMKKEDNGDITNSLKRPDTSYMQPGLAPGQQYNVSLHVVKNKTRGPGLFKVFTTKLDGPSQIEARDVTDTTALITWFKPLAEIDDMELTYGPKDVPRDRTTIDLFEDESQYSIGNLKPHTEYEVTLISRRGDMASDPVKEIFVTDLDALKNLKHLSQTDNSITLEWKNSQASIDNYRIKFAPISGGDHAEITVPRSNQATTKATLTGLRPGTEYGIGVTAVKQDRESAPATMNAATDLDNPKDLEVTDNTETTLSLRWRRPLAKFDHYRLTYIIPSGRKNEIEIPADSTSYLLRGLEAGTEYTITLVAVKGRHKSKPTMVKESTATHSLDLKWEATPGPDEYSGSGSSEASGMGEDTLRDVVVSNVTAHGFSLSWKADSGAYTSFVVEFKEVALAAGPLAEVFMPGDSLGTVIDGLQANTSYKIKVYGMIGGQRSHPLEAVATTVPTDFSTLEFTAQLHDLKITGRTFNSFTVSWAAQDALFDQFFITLKSLPSLNRTQEIFVPGNLRETEFINLTAGTQYLVNLRGSTQGQLSQSLDALAATEEEPELGKFTVSKVSWDGFQLNWTAAEGAYETFVIQVQEPNNPEEARNLTVPGSLRFVNVTGLKANMPYTVTLYGVIQGYRTKPLSVNTTTAAEPEVGELTVSSITPESFNLSWTATDEAFKTFTIEIIDSSRLQEPMEYNISGNLRTAHISGLSPKTDFIVYLSGSTHGFRTKAISVAATTEAKPQLGTLTLTNVTPDSFNLSWTARDGPFAKFVINVRDSYAAHAPQELTVSGGARSARISGLADYTGYDINIQGTTNAGVHTEPLTAFVMTESMPPLENLTVSDINPYGFTVSWMASENAFDNFLVIVVDSGKLLDPQEFLLTGAQRQLELKGLITGIGYEVMLYGFAKGHQTKPLSTVAVTEAEPEVDNLLVSDATPDGFRLSWTADDGVFDSFVLKIRDTDRQSDPRELIVPGHERTQDITGLKEGTKYDIELYGLISGRRSQPINVVATTAVGSPKALTFSDITENSATVSWSPPRTRVESFRISYIPITGGTPNVVTVDGTKTRTKLVKLIPGVDYTVSIISIKGFEESEPISGILTTALDSPSGLVAVNITDSEALAVWQPAIATVDNYVISYVAEDDPEVTQTVSGNTVEYDLNGLRPATEYMLRIYAVKGPQKSETVFTKFTTGMDAPKYLNAIEVQSEAAVLTWRPPRASVTGYLLIYESIDGKVKEVMLGPEATSYSLSDLSPSTQYTVKLQALNRALKSKIIQTIFTTTGLLYPYPKDCSQVLLNGESTSGLYTVYMNGNKSQSVEVYCDMTSDGGGWIVFLRRHNGKEDFYRNWRTYTAGFGDPKDEFWIGLETLHKITSQGQYELRVDLRDKGETAYALYDRFSVGDSKTRYRLKVDGYSGTAGDSMIYHNGRSFSTFDKDNDAAITNCALSYKGAFWYKNCHRVNLMGRYGDNSHSQGVNWFHWKGHEYSIQFAEMKLRPISFRNLEGRRKRA</sequence>
<evidence type="ECO:0000259" key="16">
    <source>
        <dbReference type="PROSITE" id="PS50853"/>
    </source>
</evidence>
<feature type="domain" description="EGF-like" evidence="15">
    <location>
        <begin position="188"/>
        <end position="219"/>
    </location>
</feature>
<feature type="domain" description="EGF-like" evidence="15">
    <location>
        <begin position="436"/>
        <end position="467"/>
    </location>
</feature>
<dbReference type="Pfam" id="PF00147">
    <property type="entry name" value="Fibrinogen_C"/>
    <property type="match status" value="1"/>
</dbReference>
<evidence type="ECO:0000256" key="12">
    <source>
        <dbReference type="PROSITE-ProRule" id="PRU00076"/>
    </source>
</evidence>
<comment type="similarity">
    <text evidence="2">Belongs to the tenascin family.</text>
</comment>
<dbReference type="InterPro" id="IPR014716">
    <property type="entry name" value="Fibrinogen_a/b/g_C_1"/>
</dbReference>
<dbReference type="FunFam" id="2.60.40.10:FF:000398">
    <property type="entry name" value="Tenascin C"/>
    <property type="match status" value="1"/>
</dbReference>
<feature type="disulfide bond" evidence="12">
    <location>
        <begin position="457"/>
        <end position="466"/>
    </location>
</feature>
<feature type="domain" description="Fibronectin type-III" evidence="16">
    <location>
        <begin position="1418"/>
        <end position="1507"/>
    </location>
</feature>
<dbReference type="PROSITE" id="PS51406">
    <property type="entry name" value="FIBRINOGEN_C_2"/>
    <property type="match status" value="1"/>
</dbReference>
<feature type="domain" description="Fibronectin type-III" evidence="16">
    <location>
        <begin position="1782"/>
        <end position="1871"/>
    </location>
</feature>
<evidence type="ECO:0000256" key="10">
    <source>
        <dbReference type="ARBA" id="ARBA00023157"/>
    </source>
</evidence>
<dbReference type="PANTHER" id="PTHR46708:SF1">
    <property type="entry name" value="TENASCIN"/>
    <property type="match status" value="1"/>
</dbReference>
<evidence type="ECO:0000313" key="18">
    <source>
        <dbReference type="EMBL" id="EMP38097.1"/>
    </source>
</evidence>
<dbReference type="Gene3D" id="2.10.25.10">
    <property type="entry name" value="Laminin"/>
    <property type="match status" value="15"/>
</dbReference>
<feature type="compositionally biased region" description="Low complexity" evidence="13">
    <location>
        <begin position="1120"/>
        <end position="1133"/>
    </location>
</feature>
<dbReference type="Gene3D" id="3.90.215.10">
    <property type="entry name" value="Gamma Fibrinogen, chain A, domain 1"/>
    <property type="match status" value="1"/>
</dbReference>
<evidence type="ECO:0000256" key="2">
    <source>
        <dbReference type="ARBA" id="ARBA00008673"/>
    </source>
</evidence>
<feature type="domain" description="Fibronectin type-III" evidence="16">
    <location>
        <begin position="1019"/>
        <end position="1108"/>
    </location>
</feature>
<dbReference type="GO" id="GO:0031175">
    <property type="term" value="P:neuron projection development"/>
    <property type="evidence" value="ECO:0007669"/>
    <property type="project" value="TreeGrafter"/>
</dbReference>
<evidence type="ECO:0000256" key="13">
    <source>
        <dbReference type="SAM" id="MobiDB-lite"/>
    </source>
</evidence>
<dbReference type="PROSITE" id="PS00022">
    <property type="entry name" value="EGF_1"/>
    <property type="match status" value="6"/>
</dbReference>
<keyword evidence="7" id="KW-0677">Repeat</keyword>
<keyword evidence="19" id="KW-1185">Reference proteome</keyword>
<evidence type="ECO:0000259" key="15">
    <source>
        <dbReference type="PROSITE" id="PS50026"/>
    </source>
</evidence>
<organism evidence="18 19">
    <name type="scientific">Chelonia mydas</name>
    <name type="common">Green sea-turtle</name>
    <name type="synonym">Chelonia agassizi</name>
    <dbReference type="NCBI Taxonomy" id="8469"/>
    <lineage>
        <taxon>Eukaryota</taxon>
        <taxon>Metazoa</taxon>
        <taxon>Chordata</taxon>
        <taxon>Craniata</taxon>
        <taxon>Vertebrata</taxon>
        <taxon>Euteleostomi</taxon>
        <taxon>Archelosauria</taxon>
        <taxon>Testudinata</taxon>
        <taxon>Testudines</taxon>
        <taxon>Cryptodira</taxon>
        <taxon>Durocryptodira</taxon>
        <taxon>Americhelydia</taxon>
        <taxon>Chelonioidea</taxon>
        <taxon>Cheloniidae</taxon>
        <taxon>Chelonia</taxon>
    </lineage>
</organism>
<dbReference type="STRING" id="8469.M7CBL0"/>
<dbReference type="InterPro" id="IPR013783">
    <property type="entry name" value="Ig-like_fold"/>
</dbReference>
<dbReference type="PANTHER" id="PTHR46708">
    <property type="entry name" value="TENASCIN"/>
    <property type="match status" value="1"/>
</dbReference>
<feature type="domain" description="Fibronectin type-III" evidence="16">
    <location>
        <begin position="1959"/>
        <end position="2047"/>
    </location>
</feature>
<dbReference type="CDD" id="cd00063">
    <property type="entry name" value="FN3"/>
    <property type="match status" value="13"/>
</dbReference>
<feature type="domain" description="Fibronectin type-III" evidence="16">
    <location>
        <begin position="837"/>
        <end position="927"/>
    </location>
</feature>
<evidence type="ECO:0000256" key="5">
    <source>
        <dbReference type="ARBA" id="ARBA00022536"/>
    </source>
</evidence>
<dbReference type="SUPFAM" id="SSF56496">
    <property type="entry name" value="Fibrinogen C-terminal domain-like"/>
    <property type="match status" value="1"/>
</dbReference>
<keyword evidence="5 12" id="KW-0245">EGF-like domain</keyword>
<dbReference type="CDD" id="cd00087">
    <property type="entry name" value="FReD"/>
    <property type="match status" value="1"/>
</dbReference>
<keyword evidence="6 14" id="KW-0732">Signal</keyword>
<dbReference type="Pfam" id="PF18720">
    <property type="entry name" value="EGF_Tenascin"/>
    <property type="match status" value="2"/>
</dbReference>
<dbReference type="eggNOG" id="KOG2579">
    <property type="taxonomic scope" value="Eukaryota"/>
</dbReference>
<feature type="signal peptide" evidence="14">
    <location>
        <begin position="1"/>
        <end position="22"/>
    </location>
</feature>
<keyword evidence="10 12" id="KW-1015">Disulfide bond</keyword>
<dbReference type="eggNOG" id="KOG1225">
    <property type="taxonomic scope" value="Eukaryota"/>
</dbReference>
<dbReference type="SUPFAM" id="SSF49265">
    <property type="entry name" value="Fibronectin type III"/>
    <property type="match status" value="11"/>
</dbReference>
<feature type="region of interest" description="Disordered" evidence="13">
    <location>
        <begin position="1106"/>
        <end position="1133"/>
    </location>
</feature>
<feature type="disulfide bond" evidence="12">
    <location>
        <begin position="192"/>
        <end position="202"/>
    </location>
</feature>
<dbReference type="PROSITE" id="PS50853">
    <property type="entry name" value="FN3"/>
    <property type="match status" value="13"/>
</dbReference>
<dbReference type="FunFam" id="2.60.40.10:FF:000201">
    <property type="entry name" value="Tenascin C"/>
    <property type="match status" value="1"/>
</dbReference>
<evidence type="ECO:0000256" key="1">
    <source>
        <dbReference type="ARBA" id="ARBA00004498"/>
    </source>
</evidence>
<proteinExistence type="inferred from homology"/>
<dbReference type="FunFam" id="2.60.40.10:FF:000293">
    <property type="entry name" value="Tenascin C"/>
    <property type="match status" value="1"/>
</dbReference>
<evidence type="ECO:0000259" key="17">
    <source>
        <dbReference type="PROSITE" id="PS51406"/>
    </source>
</evidence>
<evidence type="ECO:0000256" key="9">
    <source>
        <dbReference type="ARBA" id="ARBA00023054"/>
    </source>
</evidence>
<feature type="domain" description="Fibronectin type-III" evidence="16">
    <location>
        <begin position="1136"/>
        <end position="1227"/>
    </location>
</feature>
<feature type="domain" description="Fibrinogen C-terminal" evidence="17">
    <location>
        <begin position="2045"/>
        <end position="2260"/>
    </location>
</feature>
<name>M7CBL0_CHEMY</name>
<keyword evidence="3" id="KW-0964">Secreted</keyword>
<evidence type="ECO:0000256" key="6">
    <source>
        <dbReference type="ARBA" id="ARBA00022729"/>
    </source>
</evidence>
<reference evidence="19" key="1">
    <citation type="journal article" date="2013" name="Nat. Genet.">
        <title>The draft genomes of soft-shell turtle and green sea turtle yield insights into the development and evolution of the turtle-specific body plan.</title>
        <authorList>
            <person name="Wang Z."/>
            <person name="Pascual-Anaya J."/>
            <person name="Zadissa A."/>
            <person name="Li W."/>
            <person name="Niimura Y."/>
            <person name="Huang Z."/>
            <person name="Li C."/>
            <person name="White S."/>
            <person name="Xiong Z."/>
            <person name="Fang D."/>
            <person name="Wang B."/>
            <person name="Ming Y."/>
            <person name="Chen Y."/>
            <person name="Zheng Y."/>
            <person name="Kuraku S."/>
            <person name="Pignatelli M."/>
            <person name="Herrero J."/>
            <person name="Beal K."/>
            <person name="Nozawa M."/>
            <person name="Li Q."/>
            <person name="Wang J."/>
            <person name="Zhang H."/>
            <person name="Yu L."/>
            <person name="Shigenobu S."/>
            <person name="Wang J."/>
            <person name="Liu J."/>
            <person name="Flicek P."/>
            <person name="Searle S."/>
            <person name="Wang J."/>
            <person name="Kuratani S."/>
            <person name="Yin Y."/>
            <person name="Aken B."/>
            <person name="Zhang G."/>
            <person name="Irie N."/>
        </authorList>
    </citation>
    <scope>NUCLEOTIDE SEQUENCE [LARGE SCALE GENOMIC DNA]</scope>
</reference>
<dbReference type="SMART" id="SM00181">
    <property type="entry name" value="EGF"/>
    <property type="match status" value="15"/>
</dbReference>
<evidence type="ECO:0000256" key="7">
    <source>
        <dbReference type="ARBA" id="ARBA00022737"/>
    </source>
</evidence>
<feature type="disulfide bond" evidence="12">
    <location>
        <begin position="440"/>
        <end position="450"/>
    </location>
</feature>
<dbReference type="InterPro" id="IPR036116">
    <property type="entry name" value="FN3_sf"/>
</dbReference>
<feature type="domain" description="Fibronectin type-III" evidence="16">
    <location>
        <begin position="1236"/>
        <end position="1326"/>
    </location>
</feature>
<dbReference type="Pfam" id="PF23106">
    <property type="entry name" value="EGF_Teneurin"/>
    <property type="match status" value="4"/>
</dbReference>
<feature type="disulfide bond" evidence="12">
    <location>
        <begin position="209"/>
        <end position="218"/>
    </location>
</feature>
<keyword evidence="8" id="KW-0130">Cell adhesion</keyword>
<dbReference type="FunFam" id="2.60.40.10:FF:000099">
    <property type="entry name" value="Fibronectin 1"/>
    <property type="match status" value="1"/>
</dbReference>
<dbReference type="InterPro" id="IPR000742">
    <property type="entry name" value="EGF"/>
</dbReference>
<dbReference type="NCBIfam" id="NF040941">
    <property type="entry name" value="GGGWT_bact"/>
    <property type="match status" value="1"/>
</dbReference>
<evidence type="ECO:0000313" key="19">
    <source>
        <dbReference type="Proteomes" id="UP000031443"/>
    </source>
</evidence>
<comment type="caution">
    <text evidence="12">Lacks conserved residue(s) required for the propagation of feature annotation.</text>
</comment>
<dbReference type="GO" id="GO:0005615">
    <property type="term" value="C:extracellular space"/>
    <property type="evidence" value="ECO:0007669"/>
    <property type="project" value="TreeGrafter"/>
</dbReference>
<dbReference type="Gene3D" id="2.60.40.10">
    <property type="entry name" value="Immunoglobulins"/>
    <property type="match status" value="15"/>
</dbReference>
<dbReference type="Proteomes" id="UP000031443">
    <property type="component" value="Unassembled WGS sequence"/>
</dbReference>
<dbReference type="InterPro" id="IPR050991">
    <property type="entry name" value="ECM_Regulatory_Proteins"/>
</dbReference>
<dbReference type="InterPro" id="IPR036056">
    <property type="entry name" value="Fibrinogen-like_C"/>
</dbReference>
<evidence type="ECO:0000256" key="4">
    <source>
        <dbReference type="ARBA" id="ARBA00022530"/>
    </source>
</evidence>
<feature type="domain" description="Fibronectin type-III" evidence="16">
    <location>
        <begin position="1327"/>
        <end position="1417"/>
    </location>
</feature>
<dbReference type="FunFam" id="2.60.40.10:FF:000611">
    <property type="entry name" value="Tenascin C"/>
    <property type="match status" value="1"/>
</dbReference>
<evidence type="ECO:0000256" key="14">
    <source>
        <dbReference type="SAM" id="SignalP"/>
    </source>
</evidence>
<feature type="domain" description="Fibronectin type-III" evidence="16">
    <location>
        <begin position="1509"/>
        <end position="1601"/>
    </location>
</feature>
<dbReference type="FunFam" id="2.60.40.10:FF:000207">
    <property type="entry name" value="Tenascin C"/>
    <property type="match status" value="1"/>
</dbReference>